<dbReference type="KEGG" id="bcr:BCAH187_B0006"/>
<organism evidence="1 2">
    <name type="scientific">Bacillus cereus (strain AH187)</name>
    <dbReference type="NCBI Taxonomy" id="405534"/>
    <lineage>
        <taxon>Bacteria</taxon>
        <taxon>Bacillati</taxon>
        <taxon>Bacillota</taxon>
        <taxon>Bacilli</taxon>
        <taxon>Bacillales</taxon>
        <taxon>Bacillaceae</taxon>
        <taxon>Bacillus</taxon>
        <taxon>Bacillus cereus group</taxon>
    </lineage>
</organism>
<reference evidence="1 2" key="1">
    <citation type="submission" date="2008-10" db="EMBL/GenBank/DDBJ databases">
        <title>Genome sequence of Bacillus cereus AH187.</title>
        <authorList>
            <person name="Dodson R.J."/>
            <person name="Durkin A.S."/>
            <person name="Rosovitz M.J."/>
            <person name="Rasko D.A."/>
            <person name="Kolsto A.B."/>
            <person name="Okstad O.A."/>
            <person name="Ravel J."/>
            <person name="Sutton G."/>
        </authorList>
    </citation>
    <scope>NUCLEOTIDE SEQUENCE [LARGE SCALE GENOMIC DNA]</scope>
    <source>
        <strain evidence="1 2">AH187</strain>
        <plasmid evidence="2">Plasmid pAH187_3</plasmid>
    </source>
</reference>
<evidence type="ECO:0000313" key="1">
    <source>
        <dbReference type="EMBL" id="ACJ82935.1"/>
    </source>
</evidence>
<evidence type="ECO:0000313" key="2">
    <source>
        <dbReference type="Proteomes" id="UP000002214"/>
    </source>
</evidence>
<dbReference type="HOGENOM" id="CLU_3211996_0_0_9"/>
<accession>B7I1P2</accession>
<proteinExistence type="predicted"/>
<dbReference type="Proteomes" id="UP000002214">
    <property type="component" value="Plasmid pAH187_3"/>
</dbReference>
<protein>
    <submittedName>
        <fullName evidence="1">Uncharacterized protein</fullName>
    </submittedName>
</protein>
<sequence length="44" mass="5473">MLTPAEFHYAIAKEWRFFEWFSQKILLDYCIVESPLKKMKKEYI</sequence>
<dbReference type="AlphaFoldDB" id="B7I1P2"/>
<name>B7I1P2_BACC7</name>
<gene>
    <name evidence="1" type="ordered locus">BCAH187_B0006</name>
</gene>
<dbReference type="EMBL" id="CP001181">
    <property type="protein sequence ID" value="ACJ82935.1"/>
    <property type="molecule type" value="Genomic_DNA"/>
</dbReference>
<geneLocation type="plasmid" evidence="1 2">
    <name>pAH187_3</name>
</geneLocation>
<keyword evidence="1" id="KW-0614">Plasmid</keyword>